<dbReference type="AlphaFoldDB" id="A0A8H6YGX5"/>
<dbReference type="Proteomes" id="UP000620124">
    <property type="component" value="Unassembled WGS sequence"/>
</dbReference>
<gene>
    <name evidence="1" type="ORF">MVEN_00852700</name>
</gene>
<keyword evidence="2" id="KW-1185">Reference proteome</keyword>
<sequence>MNVKRPGMPFPVNNLASAEIYTIKRGPKLSGASQAPANIVTATWCVAIGETNRSIRCSRENPRAQFLPRNRRLQSRNEDLVAIFIIYAFYHPAKISDGGAERPVGVYYLAGAKQDSKVNVKGILQELVK</sequence>
<reference evidence="1" key="1">
    <citation type="submission" date="2020-05" db="EMBL/GenBank/DDBJ databases">
        <title>Mycena genomes resolve the evolution of fungal bioluminescence.</title>
        <authorList>
            <person name="Tsai I.J."/>
        </authorList>
    </citation>
    <scope>NUCLEOTIDE SEQUENCE</scope>
    <source>
        <strain evidence="1">CCC161011</strain>
    </source>
</reference>
<evidence type="ECO:0000313" key="2">
    <source>
        <dbReference type="Proteomes" id="UP000620124"/>
    </source>
</evidence>
<dbReference type="EMBL" id="JACAZI010000006">
    <property type="protein sequence ID" value="KAF7358054.1"/>
    <property type="molecule type" value="Genomic_DNA"/>
</dbReference>
<organism evidence="1 2">
    <name type="scientific">Mycena venus</name>
    <dbReference type="NCBI Taxonomy" id="2733690"/>
    <lineage>
        <taxon>Eukaryota</taxon>
        <taxon>Fungi</taxon>
        <taxon>Dikarya</taxon>
        <taxon>Basidiomycota</taxon>
        <taxon>Agaricomycotina</taxon>
        <taxon>Agaricomycetes</taxon>
        <taxon>Agaricomycetidae</taxon>
        <taxon>Agaricales</taxon>
        <taxon>Marasmiineae</taxon>
        <taxon>Mycenaceae</taxon>
        <taxon>Mycena</taxon>
    </lineage>
</organism>
<proteinExistence type="predicted"/>
<accession>A0A8H6YGX5</accession>
<evidence type="ECO:0000313" key="1">
    <source>
        <dbReference type="EMBL" id="KAF7358054.1"/>
    </source>
</evidence>
<protein>
    <submittedName>
        <fullName evidence="1">Uncharacterized protein</fullName>
    </submittedName>
</protein>
<name>A0A8H6YGX5_9AGAR</name>
<comment type="caution">
    <text evidence="1">The sequence shown here is derived from an EMBL/GenBank/DDBJ whole genome shotgun (WGS) entry which is preliminary data.</text>
</comment>